<gene>
    <name evidence="2" type="ORF">BJ322DRAFT_1114495</name>
</gene>
<evidence type="ECO:0000313" key="3">
    <source>
        <dbReference type="Proteomes" id="UP000736335"/>
    </source>
</evidence>
<feature type="compositionally biased region" description="Low complexity" evidence="1">
    <location>
        <begin position="540"/>
        <end position="553"/>
    </location>
</feature>
<dbReference type="Proteomes" id="UP000736335">
    <property type="component" value="Unassembled WGS sequence"/>
</dbReference>
<feature type="region of interest" description="Disordered" evidence="1">
    <location>
        <begin position="704"/>
        <end position="955"/>
    </location>
</feature>
<feature type="compositionally biased region" description="Polar residues" evidence="1">
    <location>
        <begin position="630"/>
        <end position="644"/>
    </location>
</feature>
<feature type="region of interest" description="Disordered" evidence="1">
    <location>
        <begin position="1"/>
        <end position="647"/>
    </location>
</feature>
<feature type="compositionally biased region" description="Polar residues" evidence="1">
    <location>
        <begin position="463"/>
        <end position="510"/>
    </location>
</feature>
<feature type="compositionally biased region" description="Polar residues" evidence="1">
    <location>
        <begin position="757"/>
        <end position="774"/>
    </location>
</feature>
<evidence type="ECO:0000313" key="2">
    <source>
        <dbReference type="EMBL" id="KAF9778256.1"/>
    </source>
</evidence>
<dbReference type="OrthoDB" id="2687738at2759"/>
<feature type="compositionally biased region" description="Pro residues" evidence="1">
    <location>
        <begin position="713"/>
        <end position="722"/>
    </location>
</feature>
<feature type="compositionally biased region" description="Basic and acidic residues" evidence="1">
    <location>
        <begin position="563"/>
        <end position="575"/>
    </location>
</feature>
<feature type="compositionally biased region" description="Acidic residues" evidence="1">
    <location>
        <begin position="419"/>
        <end position="431"/>
    </location>
</feature>
<dbReference type="EMBL" id="WIUZ02000024">
    <property type="protein sequence ID" value="KAF9778256.1"/>
    <property type="molecule type" value="Genomic_DNA"/>
</dbReference>
<protein>
    <submittedName>
        <fullName evidence="2">Uncharacterized protein</fullName>
    </submittedName>
</protein>
<feature type="compositionally biased region" description="Polar residues" evidence="1">
    <location>
        <begin position="77"/>
        <end position="103"/>
    </location>
</feature>
<sequence>MAILGGLFSKKGKSGSKPPSSITSTVVTDFDIESFNDESDHDHTHLQPNAIYRNAGASSSKMKLPFMRSKSKLDLPVTNSTSPTDPAHVSLQNGTHSEPSTSPLTPPQKSAIFGGCGNLENALTSKSMPNVNHTRSESHETVKTTIPASAGKKSGRGLFSWARDRKKSRAPPPPPPSELKGDSFNLRSFRHISGPETAPSTPGLDDTTIPLDLPPARPRPRGDSVASDTSQRVSVAAFREMQARRSQTGSPSPSPQPTSRPNTQVDGHLHSESPSLKPPTPSIPNSNNRPRGRNVAQRVPHRTSTLRASPSNKSDEDSDSDHHGPSPLSVQWRSKSELGHSALLDHRSSNAPPMMSPPLRQGRSTSDAPKPEKKPPMPVSVHAPARPAAIQSRTSPRPPVPSVPTSTKNTSRRPVKDDDTSESGDSSDDDAPLATLVQPRRPGSAMSNSSARSLPKPLIDIKSLSNSPLSNTPAMSSRNTSPPVQSVTPTDSRNDTRSPTNINERLSNLAQGLARPKPTTSVVLESTAKADSEKIFSALTGRTPPSRSTTAPPEVLPPVELPPVEKRPASLDKEISPTPQTSSPTPDTIPTSPSVNTTEFPTFKSPRTSLSLDDPTPIKPTPIHHRAPQSGFSVMSRPQHNSNRTTSMSTMFSMDSVQKLSETEETLDSIGDFTAAMFSQLDLGFTNGEARESLDSTIRQGVTTTTATTKLTTPPPAPPPKPISTTPVPTTRVANPAGKVWKKEPIAPTRPAPSDTPSPRQHVSASESTVSVRSLGQPKPMTLVTPVPSPTPQPPNGQPQPRSTPRTQPPRPAKSVPDVPGSRKVATTSQIQSPPPMSRHKRVPSTASTSSESSSESSSSVSSIAPRKQKQSQPQPRPQQPASRLRSATMSTLITAIPPSPTNPSNHSSSPALNRPPQRPFAMRDNSPSSSTGDSSSGRLPITPRDGSEIGSDLGRAIRGKRPTFRATEALGIGNDGLLSASNSEMGLKAKKLAHRKSASYDDSTLKAAIKGGGGVPTMTDEARRRERRRSEAKNAIELGKVMNGNIKLDDDDPVMNMNPRMSVMNPMMGMGMGLPQTMPMMMGNPWIPQPNPMLQQFMPPPPQNANSQLLAAHQHAMMAAKQAYQLAVAQQAMQAAGDEWERGSTLGWPSSASNVMFPAGPRSMYAGSIYGGSEYGGPASGWATSSVYGGGFGPSTSNRNSAMMRNYQQNGPSLQRDSRVEPFSADSLEIRQPRPRVKTGPDAPDRPIATLMQQQQKGRGRTPPPPSSWKRGPKP</sequence>
<organism evidence="2 3">
    <name type="scientific">Thelephora terrestris</name>
    <dbReference type="NCBI Taxonomy" id="56493"/>
    <lineage>
        <taxon>Eukaryota</taxon>
        <taxon>Fungi</taxon>
        <taxon>Dikarya</taxon>
        <taxon>Basidiomycota</taxon>
        <taxon>Agaricomycotina</taxon>
        <taxon>Agaricomycetes</taxon>
        <taxon>Thelephorales</taxon>
        <taxon>Thelephoraceae</taxon>
        <taxon>Thelephora</taxon>
    </lineage>
</organism>
<feature type="compositionally biased region" description="Low complexity" evidence="1">
    <location>
        <begin position="927"/>
        <end position="937"/>
    </location>
</feature>
<feature type="compositionally biased region" description="Polar residues" evidence="1">
    <location>
        <begin position="302"/>
        <end position="312"/>
    </location>
</feature>
<reference evidence="2" key="2">
    <citation type="submission" date="2020-11" db="EMBL/GenBank/DDBJ databases">
        <authorList>
            <consortium name="DOE Joint Genome Institute"/>
            <person name="Kuo A."/>
            <person name="Miyauchi S."/>
            <person name="Kiss E."/>
            <person name="Drula E."/>
            <person name="Kohler A."/>
            <person name="Sanchez-Garcia M."/>
            <person name="Andreopoulos B."/>
            <person name="Barry K.W."/>
            <person name="Bonito G."/>
            <person name="Buee M."/>
            <person name="Carver A."/>
            <person name="Chen C."/>
            <person name="Cichocki N."/>
            <person name="Clum A."/>
            <person name="Culley D."/>
            <person name="Crous P.W."/>
            <person name="Fauchery L."/>
            <person name="Girlanda M."/>
            <person name="Hayes R."/>
            <person name="Keri Z."/>
            <person name="Labutti K."/>
            <person name="Lipzen A."/>
            <person name="Lombard V."/>
            <person name="Magnuson J."/>
            <person name="Maillard F."/>
            <person name="Morin E."/>
            <person name="Murat C."/>
            <person name="Nolan M."/>
            <person name="Ohm R."/>
            <person name="Pangilinan J."/>
            <person name="Pereira M."/>
            <person name="Perotto S."/>
            <person name="Peter M."/>
            <person name="Riley R."/>
            <person name="Sitrit Y."/>
            <person name="Stielow B."/>
            <person name="Szollosi G."/>
            <person name="Zifcakova L."/>
            <person name="Stursova M."/>
            <person name="Spatafora J.W."/>
            <person name="Tedersoo L."/>
            <person name="Vaario L.-M."/>
            <person name="Yamada A."/>
            <person name="Yan M."/>
            <person name="Wang P."/>
            <person name="Xu J."/>
            <person name="Bruns T."/>
            <person name="Baldrian P."/>
            <person name="Vilgalys R."/>
            <person name="Henrissat B."/>
            <person name="Grigoriev I.V."/>
            <person name="Hibbett D."/>
            <person name="Nagy L.G."/>
            <person name="Martin F.M."/>
        </authorList>
    </citation>
    <scope>NUCLEOTIDE SEQUENCE</scope>
    <source>
        <strain evidence="2">UH-Tt-Lm1</strain>
    </source>
</reference>
<comment type="caution">
    <text evidence="2">The sequence shown here is derived from an EMBL/GenBank/DDBJ whole genome shotgun (WGS) entry which is preliminary data.</text>
</comment>
<keyword evidence="3" id="KW-1185">Reference proteome</keyword>
<feature type="compositionally biased region" description="Pro residues" evidence="1">
    <location>
        <begin position="787"/>
        <end position="798"/>
    </location>
</feature>
<feature type="compositionally biased region" description="Polar residues" evidence="1">
    <location>
        <begin position="121"/>
        <end position="133"/>
    </location>
</feature>
<feature type="compositionally biased region" description="Basic and acidic residues" evidence="1">
    <location>
        <begin position="334"/>
        <end position="348"/>
    </location>
</feature>
<feature type="compositionally biased region" description="Basic and acidic residues" evidence="1">
    <location>
        <begin position="1021"/>
        <end position="1031"/>
    </location>
</feature>
<reference evidence="2" key="1">
    <citation type="journal article" date="2020" name="Nat. Commun.">
        <title>Large-scale genome sequencing of mycorrhizal fungi provides insights into the early evolution of symbiotic traits.</title>
        <authorList>
            <person name="Miyauchi S."/>
            <person name="Kiss E."/>
            <person name="Kuo A."/>
            <person name="Drula E."/>
            <person name="Kohler A."/>
            <person name="Sanchez-Garcia M."/>
            <person name="Morin E."/>
            <person name="Andreopoulos B."/>
            <person name="Barry K.W."/>
            <person name="Bonito G."/>
            <person name="Buee M."/>
            <person name="Carver A."/>
            <person name="Chen C."/>
            <person name="Cichocki N."/>
            <person name="Clum A."/>
            <person name="Culley D."/>
            <person name="Crous P.W."/>
            <person name="Fauchery L."/>
            <person name="Girlanda M."/>
            <person name="Hayes R.D."/>
            <person name="Keri Z."/>
            <person name="LaButti K."/>
            <person name="Lipzen A."/>
            <person name="Lombard V."/>
            <person name="Magnuson J."/>
            <person name="Maillard F."/>
            <person name="Murat C."/>
            <person name="Nolan M."/>
            <person name="Ohm R.A."/>
            <person name="Pangilinan J."/>
            <person name="Pereira M.F."/>
            <person name="Perotto S."/>
            <person name="Peter M."/>
            <person name="Pfister S."/>
            <person name="Riley R."/>
            <person name="Sitrit Y."/>
            <person name="Stielow J.B."/>
            <person name="Szollosi G."/>
            <person name="Zifcakova L."/>
            <person name="Stursova M."/>
            <person name="Spatafora J.W."/>
            <person name="Tedersoo L."/>
            <person name="Vaario L.M."/>
            <person name="Yamada A."/>
            <person name="Yan M."/>
            <person name="Wang P."/>
            <person name="Xu J."/>
            <person name="Bruns T."/>
            <person name="Baldrian P."/>
            <person name="Vilgalys R."/>
            <person name="Dunand C."/>
            <person name="Henrissat B."/>
            <person name="Grigoriev I.V."/>
            <person name="Hibbett D."/>
            <person name="Nagy L.G."/>
            <person name="Martin F.M."/>
        </authorList>
    </citation>
    <scope>NUCLEOTIDE SEQUENCE</scope>
    <source>
        <strain evidence="2">UH-Tt-Lm1</strain>
    </source>
</reference>
<proteinExistence type="predicted"/>
<feature type="region of interest" description="Disordered" evidence="1">
    <location>
        <begin position="1210"/>
        <end position="1276"/>
    </location>
</feature>
<feature type="compositionally biased region" description="Low complexity" evidence="1">
    <location>
        <begin position="845"/>
        <end position="874"/>
    </location>
</feature>
<feature type="compositionally biased region" description="Low complexity" evidence="1">
    <location>
        <begin position="576"/>
        <end position="594"/>
    </location>
</feature>
<feature type="region of interest" description="Disordered" evidence="1">
    <location>
        <begin position="1010"/>
        <end position="1031"/>
    </location>
</feature>
<name>A0A9P6H4D5_9AGAM</name>
<dbReference type="AlphaFoldDB" id="A0A9P6H4D5"/>
<evidence type="ECO:0000256" key="1">
    <source>
        <dbReference type="SAM" id="MobiDB-lite"/>
    </source>
</evidence>
<feature type="compositionally biased region" description="Polar residues" evidence="1">
    <location>
        <begin position="595"/>
        <end position="611"/>
    </location>
</feature>
<accession>A0A9P6H4D5</accession>